<evidence type="ECO:0000313" key="2">
    <source>
        <dbReference type="EMBL" id="KAJ1364245.1"/>
    </source>
</evidence>
<reference evidence="2" key="1">
    <citation type="submission" date="2021-06" db="EMBL/GenBank/DDBJ databases">
        <title>Parelaphostrongylus tenuis whole genome reference sequence.</title>
        <authorList>
            <person name="Garwood T.J."/>
            <person name="Larsen P.A."/>
            <person name="Fountain-Jones N.M."/>
            <person name="Garbe J.R."/>
            <person name="Macchietto M.G."/>
            <person name="Kania S.A."/>
            <person name="Gerhold R.W."/>
            <person name="Richards J.E."/>
            <person name="Wolf T.M."/>
        </authorList>
    </citation>
    <scope>NUCLEOTIDE SEQUENCE</scope>
    <source>
        <strain evidence="2">MNPRO001-30</strain>
        <tissue evidence="2">Meninges</tissue>
    </source>
</reference>
<comment type="caution">
    <text evidence="2">The sequence shown here is derived from an EMBL/GenBank/DDBJ whole genome shotgun (WGS) entry which is preliminary data.</text>
</comment>
<keyword evidence="3" id="KW-1185">Reference proteome</keyword>
<dbReference type="EMBL" id="JAHQIW010004902">
    <property type="protein sequence ID" value="KAJ1364245.1"/>
    <property type="molecule type" value="Genomic_DNA"/>
</dbReference>
<dbReference type="AlphaFoldDB" id="A0AAD5MT77"/>
<evidence type="ECO:0000256" key="1">
    <source>
        <dbReference type="SAM" id="MobiDB-lite"/>
    </source>
</evidence>
<feature type="compositionally biased region" description="Low complexity" evidence="1">
    <location>
        <begin position="48"/>
        <end position="61"/>
    </location>
</feature>
<evidence type="ECO:0000313" key="3">
    <source>
        <dbReference type="Proteomes" id="UP001196413"/>
    </source>
</evidence>
<protein>
    <submittedName>
        <fullName evidence="2">Uncharacterized protein</fullName>
    </submittedName>
</protein>
<dbReference type="Proteomes" id="UP001196413">
    <property type="component" value="Unassembled WGS sequence"/>
</dbReference>
<feature type="compositionally biased region" description="Polar residues" evidence="1">
    <location>
        <begin position="160"/>
        <end position="171"/>
    </location>
</feature>
<sequence length="211" mass="22785">MWPRRQKSGFIKWRGNGNIAFEGNASLPRTPLEQTRGPKPSSHTLFTSQPSASSSNCESASLSSGFGGSEYPSWPPTPSLHPYGGVRNSQFCSNTAVLPPCSTSSGPSAVHNTPPLPSGAGVPLNCFSWAGPQQQFYPVGVPQVPFMEAPQPWTPYLAQNGPSTVSLTSLRNPKDNAAVRNTPERRNPQTLDVVRQKRQRRSSLHSSSKSD</sequence>
<organism evidence="2 3">
    <name type="scientific">Parelaphostrongylus tenuis</name>
    <name type="common">Meningeal worm</name>
    <dbReference type="NCBI Taxonomy" id="148309"/>
    <lineage>
        <taxon>Eukaryota</taxon>
        <taxon>Metazoa</taxon>
        <taxon>Ecdysozoa</taxon>
        <taxon>Nematoda</taxon>
        <taxon>Chromadorea</taxon>
        <taxon>Rhabditida</taxon>
        <taxon>Rhabditina</taxon>
        <taxon>Rhabditomorpha</taxon>
        <taxon>Strongyloidea</taxon>
        <taxon>Metastrongylidae</taxon>
        <taxon>Parelaphostrongylus</taxon>
    </lineage>
</organism>
<proteinExistence type="predicted"/>
<gene>
    <name evidence="2" type="ORF">KIN20_024295</name>
</gene>
<feature type="region of interest" description="Disordered" evidence="1">
    <location>
        <begin position="157"/>
        <end position="211"/>
    </location>
</feature>
<accession>A0AAD5MT77</accession>
<feature type="region of interest" description="Disordered" evidence="1">
    <location>
        <begin position="1"/>
        <end position="61"/>
    </location>
</feature>
<name>A0AAD5MT77_PARTN</name>